<dbReference type="InterPro" id="IPR029064">
    <property type="entry name" value="Ribosomal_eL30-like_sf"/>
</dbReference>
<reference evidence="2 3" key="1">
    <citation type="journal article" date="2023" name="Int. J. Syst. Evol. Microbiol.">
        <title>Streptococcus sciuri sp. nov., Staphylococcus marylandisciuri sp. nov. and Staphylococcus americanisciuri sp. nov., isolated from faeces of eastern grey squirrel (Sciurus carolinensis).</title>
        <authorList>
            <person name="Volokhov D.V."/>
            <person name="Zagorodnyaya T.A."/>
            <person name="Furtak V.A."/>
            <person name="Nattanmai G."/>
            <person name="Randall L."/>
            <person name="Jose S."/>
            <person name="Gao Y."/>
            <person name="Eisenberg T."/>
            <person name="Delmonte P."/>
            <person name="Blom J."/>
            <person name="Mitchell K.K."/>
        </authorList>
    </citation>
    <scope>NUCLEOTIDE SEQUENCE [LARGE SCALE GENOMIC DNA]</scope>
    <source>
        <strain evidence="2 3">SQ8-PEA</strain>
    </source>
</reference>
<dbReference type="Proteomes" id="UP001209553">
    <property type="component" value="Unassembled WGS sequence"/>
</dbReference>
<accession>A0ABT2QRZ8</accession>
<dbReference type="InterPro" id="IPR004038">
    <property type="entry name" value="Ribosomal_eL8/eL30/eS12/Gad45"/>
</dbReference>
<protein>
    <submittedName>
        <fullName evidence="2">Ribosomal L7Ae/L30e/S12e/Gadd45 family protein</fullName>
    </submittedName>
</protein>
<name>A0ABT2QRZ8_9STAP</name>
<dbReference type="EMBL" id="JAOPKZ010000014">
    <property type="protein sequence ID" value="MCU5746749.1"/>
    <property type="molecule type" value="Genomic_DNA"/>
</dbReference>
<dbReference type="Gene3D" id="3.30.1330.30">
    <property type="match status" value="1"/>
</dbReference>
<gene>
    <name evidence="2" type="ORF">N9R04_08510</name>
</gene>
<dbReference type="SUPFAM" id="SSF55315">
    <property type="entry name" value="L30e-like"/>
    <property type="match status" value="1"/>
</dbReference>
<dbReference type="Pfam" id="PF01248">
    <property type="entry name" value="Ribosomal_L7Ae"/>
    <property type="match status" value="1"/>
</dbReference>
<organism evidence="2 3">
    <name type="scientific">Staphylococcus marylandisciuri</name>
    <dbReference type="NCBI Taxonomy" id="2981529"/>
    <lineage>
        <taxon>Bacteria</taxon>
        <taxon>Bacillati</taxon>
        <taxon>Bacillota</taxon>
        <taxon>Bacilli</taxon>
        <taxon>Bacillales</taxon>
        <taxon>Staphylococcaceae</taxon>
        <taxon>Staphylococcus</taxon>
    </lineage>
</organism>
<proteinExistence type="predicted"/>
<comment type="caution">
    <text evidence="2">The sequence shown here is derived from an EMBL/GenBank/DDBJ whole genome shotgun (WGS) entry which is preliminary data.</text>
</comment>
<evidence type="ECO:0000259" key="1">
    <source>
        <dbReference type="Pfam" id="PF01248"/>
    </source>
</evidence>
<feature type="domain" description="Ribosomal protein eL8/eL30/eS12/Gadd45" evidence="1">
    <location>
        <begin position="4"/>
        <end position="94"/>
    </location>
</feature>
<evidence type="ECO:0000313" key="2">
    <source>
        <dbReference type="EMBL" id="MCU5746749.1"/>
    </source>
</evidence>
<evidence type="ECO:0000313" key="3">
    <source>
        <dbReference type="Proteomes" id="UP001209553"/>
    </source>
</evidence>
<dbReference type="RefSeq" id="WP_262856426.1">
    <property type="nucleotide sequence ID" value="NZ_JAOPKZ010000014.1"/>
</dbReference>
<sequence>MRNNISQFLGLAMRAGKVKMGESVILSELKKKNIKLVIVASDASINTTQLMQNKCDSYQVDIRLYGTRSELGQALGKGERVNIGITDAGFAKKLLSMIDE</sequence>
<keyword evidence="3" id="KW-1185">Reference proteome</keyword>